<dbReference type="EMBL" id="JAXCGZ010007366">
    <property type="protein sequence ID" value="KAK7079362.1"/>
    <property type="molecule type" value="Genomic_DNA"/>
</dbReference>
<organism evidence="1 2">
    <name type="scientific">Halocaridina rubra</name>
    <name type="common">Hawaiian red shrimp</name>
    <dbReference type="NCBI Taxonomy" id="373956"/>
    <lineage>
        <taxon>Eukaryota</taxon>
        <taxon>Metazoa</taxon>
        <taxon>Ecdysozoa</taxon>
        <taxon>Arthropoda</taxon>
        <taxon>Crustacea</taxon>
        <taxon>Multicrustacea</taxon>
        <taxon>Malacostraca</taxon>
        <taxon>Eumalacostraca</taxon>
        <taxon>Eucarida</taxon>
        <taxon>Decapoda</taxon>
        <taxon>Pleocyemata</taxon>
        <taxon>Caridea</taxon>
        <taxon>Atyoidea</taxon>
        <taxon>Atyidae</taxon>
        <taxon>Halocaridina</taxon>
    </lineage>
</organism>
<evidence type="ECO:0000313" key="1">
    <source>
        <dbReference type="EMBL" id="KAK7079362.1"/>
    </source>
</evidence>
<dbReference type="AlphaFoldDB" id="A0AAN8X7X9"/>
<name>A0AAN8X7X9_HALRR</name>
<dbReference type="Pfam" id="PF22633">
    <property type="entry name" value="F5_F8_type_C_2"/>
    <property type="match status" value="1"/>
</dbReference>
<dbReference type="Gene3D" id="2.60.120.260">
    <property type="entry name" value="Galactose-binding domain-like"/>
    <property type="match status" value="1"/>
</dbReference>
<sequence length="52" mass="5957">MQAIDGSTTTSFDSIAVQKAWWMVDLGDKVDIENIRILPRQDCCIDRFPNLE</sequence>
<feature type="non-terminal residue" evidence="1">
    <location>
        <position position="52"/>
    </location>
</feature>
<dbReference type="Proteomes" id="UP001381693">
    <property type="component" value="Unassembled WGS sequence"/>
</dbReference>
<dbReference type="InterPro" id="IPR008979">
    <property type="entry name" value="Galactose-bd-like_sf"/>
</dbReference>
<reference evidence="1 2" key="1">
    <citation type="submission" date="2023-11" db="EMBL/GenBank/DDBJ databases">
        <title>Halocaridina rubra genome assembly.</title>
        <authorList>
            <person name="Smith C."/>
        </authorList>
    </citation>
    <scope>NUCLEOTIDE SEQUENCE [LARGE SCALE GENOMIC DNA]</scope>
    <source>
        <strain evidence="1">EP-1</strain>
        <tissue evidence="1">Whole</tissue>
    </source>
</reference>
<proteinExistence type="predicted"/>
<evidence type="ECO:0000313" key="2">
    <source>
        <dbReference type="Proteomes" id="UP001381693"/>
    </source>
</evidence>
<keyword evidence="2" id="KW-1185">Reference proteome</keyword>
<dbReference type="SUPFAM" id="SSF49785">
    <property type="entry name" value="Galactose-binding domain-like"/>
    <property type="match status" value="1"/>
</dbReference>
<accession>A0AAN8X7X9</accession>
<gene>
    <name evidence="1" type="ORF">SK128_010058</name>
</gene>
<comment type="caution">
    <text evidence="1">The sequence shown here is derived from an EMBL/GenBank/DDBJ whole genome shotgun (WGS) entry which is preliminary data.</text>
</comment>
<protein>
    <recommendedName>
        <fullName evidence="3">F5/8 type C domain-containing protein</fullName>
    </recommendedName>
</protein>
<evidence type="ECO:0008006" key="3">
    <source>
        <dbReference type="Google" id="ProtNLM"/>
    </source>
</evidence>